<dbReference type="PANTHER" id="PTHR37828">
    <property type="entry name" value="GSR2449 PROTEIN"/>
    <property type="match status" value="1"/>
</dbReference>
<dbReference type="AlphaFoldDB" id="A0A846ZJI4"/>
<gene>
    <name evidence="3" type="ORF">HF690_01910</name>
</gene>
<dbReference type="RefSeq" id="WP_168608258.1">
    <property type="nucleotide sequence ID" value="NZ_JAAZQD010000001.1"/>
</dbReference>
<evidence type="ECO:0000259" key="2">
    <source>
        <dbReference type="Pfam" id="PF03795"/>
    </source>
</evidence>
<organism evidence="3 4">
    <name type="scientific">Oleiagrimonas citrea</name>
    <dbReference type="NCBI Taxonomy" id="1665687"/>
    <lineage>
        <taxon>Bacteria</taxon>
        <taxon>Pseudomonadati</taxon>
        <taxon>Pseudomonadota</taxon>
        <taxon>Gammaproteobacteria</taxon>
        <taxon>Lysobacterales</taxon>
        <taxon>Rhodanobacteraceae</taxon>
        <taxon>Oleiagrimonas</taxon>
    </lineage>
</organism>
<accession>A0A846ZJI4</accession>
<evidence type="ECO:0000313" key="3">
    <source>
        <dbReference type="EMBL" id="NKZ37708.1"/>
    </source>
</evidence>
<dbReference type="EMBL" id="JAAZQD010000001">
    <property type="protein sequence ID" value="NKZ37708.1"/>
    <property type="molecule type" value="Genomic_DNA"/>
</dbReference>
<reference evidence="3 4" key="1">
    <citation type="journal article" date="2017" name="Int. J. Syst. Evol. Microbiol.">
        <title>Oleiagrimonas citrea sp. nov., a marine bacterium isolated from tidal flat sediment and emended description of the genus Oleiagrimonas Fang et al. 2015 and Oleiagrimonas soli.</title>
        <authorList>
            <person name="Yang S.H."/>
            <person name="Seo H.S."/>
            <person name="Seong C.N."/>
            <person name="Kwon K.K."/>
        </authorList>
    </citation>
    <scope>NUCLEOTIDE SEQUENCE [LARGE SCALE GENOMIC DNA]</scope>
    <source>
        <strain evidence="3 4">MEBiC09124</strain>
    </source>
</reference>
<proteinExistence type="inferred from homology"/>
<dbReference type="Proteomes" id="UP000541636">
    <property type="component" value="Unassembled WGS sequence"/>
</dbReference>
<dbReference type="PANTHER" id="PTHR37828:SF1">
    <property type="entry name" value="YCII-RELATED DOMAIN-CONTAINING PROTEIN"/>
    <property type="match status" value="1"/>
</dbReference>
<dbReference type="SUPFAM" id="SSF54909">
    <property type="entry name" value="Dimeric alpha+beta barrel"/>
    <property type="match status" value="1"/>
</dbReference>
<keyword evidence="4" id="KW-1185">Reference proteome</keyword>
<dbReference type="Pfam" id="PF03795">
    <property type="entry name" value="YCII"/>
    <property type="match status" value="1"/>
</dbReference>
<name>A0A846ZJI4_9GAMM</name>
<feature type="domain" description="YCII-related" evidence="2">
    <location>
        <begin position="16"/>
        <end position="81"/>
    </location>
</feature>
<comment type="caution">
    <text evidence="3">The sequence shown here is derived from an EMBL/GenBank/DDBJ whole genome shotgun (WGS) entry which is preliminary data.</text>
</comment>
<evidence type="ECO:0000313" key="4">
    <source>
        <dbReference type="Proteomes" id="UP000541636"/>
    </source>
</evidence>
<protein>
    <recommendedName>
        <fullName evidence="2">YCII-related domain-containing protein</fullName>
    </recommendedName>
</protein>
<comment type="similarity">
    <text evidence="1">Belongs to the YciI family.</text>
</comment>
<dbReference type="Gene3D" id="3.30.70.1060">
    <property type="entry name" value="Dimeric alpha+beta barrel"/>
    <property type="match status" value="1"/>
</dbReference>
<dbReference type="InterPro" id="IPR005545">
    <property type="entry name" value="YCII"/>
</dbReference>
<sequence>MNRYLVLTLRNPQFDPDMIDPHYAFLDRLREQGRLELAGPFGDGTGGAYLLHAGDIDEATAMAHEDPLHRSGSSTVTVREWAAK</sequence>
<dbReference type="InterPro" id="IPR011008">
    <property type="entry name" value="Dimeric_a/b-barrel"/>
</dbReference>
<evidence type="ECO:0000256" key="1">
    <source>
        <dbReference type="ARBA" id="ARBA00007689"/>
    </source>
</evidence>